<evidence type="ECO:0000256" key="7">
    <source>
        <dbReference type="ARBA" id="ARBA00023136"/>
    </source>
</evidence>
<reference evidence="10" key="1">
    <citation type="journal article" date="2015" name="J. Biotechnol.">
        <title>The structure of the Cyberlindnera jadinii genome and its relation to Candida utilis analyzed by the occurrence of single nucleotide polymorphisms.</title>
        <authorList>
            <person name="Rupp O."/>
            <person name="Brinkrolf K."/>
            <person name="Buerth C."/>
            <person name="Kunigo M."/>
            <person name="Schneider J."/>
            <person name="Jaenicke S."/>
            <person name="Goesmann A."/>
            <person name="Puehler A."/>
            <person name="Jaeger K.-E."/>
            <person name="Ernst J.F."/>
        </authorList>
    </citation>
    <scope>NUCLEOTIDE SEQUENCE [LARGE SCALE GENOMIC DNA]</scope>
    <source>
        <strain evidence="10">ATCC 18201 / CBS 1600 / BCRC 20928 / JCM 3617 / NBRC 0987 / NRRL Y-1542</strain>
    </source>
</reference>
<dbReference type="EMBL" id="CDQK01000002">
    <property type="protein sequence ID" value="CEP22077.1"/>
    <property type="molecule type" value="Genomic_DNA"/>
</dbReference>
<keyword evidence="6 8" id="KW-1133">Transmembrane helix</keyword>
<dbReference type="Pfam" id="PF20398">
    <property type="entry name" value="DUF6691"/>
    <property type="match status" value="1"/>
</dbReference>
<feature type="transmembrane region" description="Helical" evidence="8">
    <location>
        <begin position="196"/>
        <end position="219"/>
    </location>
</feature>
<gene>
    <name evidence="9" type="ORF">BN1211_2342</name>
</gene>
<protein>
    <recommendedName>
        <fullName evidence="11">Sulphur transport domain-containing protein</fullName>
    </recommendedName>
</protein>
<dbReference type="InterPro" id="IPR046513">
    <property type="entry name" value="DUF6691"/>
</dbReference>
<evidence type="ECO:0000256" key="4">
    <source>
        <dbReference type="ARBA" id="ARBA00022519"/>
    </source>
</evidence>
<dbReference type="GO" id="GO:0005886">
    <property type="term" value="C:plasma membrane"/>
    <property type="evidence" value="ECO:0007669"/>
    <property type="project" value="UniProtKB-SubCell"/>
</dbReference>
<dbReference type="PANTHER" id="PTHR30574">
    <property type="entry name" value="INNER MEMBRANE PROTEIN YEDE"/>
    <property type="match status" value="1"/>
</dbReference>
<sequence>MFTPVETTIGAVLIQLATTNYYWQLGGTIGFSSAICSAITRRSIPGLEIVTGLVSSALIVKKWLPQFVPQFPESVLVTKGIFSQTQLLCLAGLLVGLGTKLGSGCTSGHMIAGLSRLRFRSLVATATFASVAMASVYFGGLYGILGDSANYAVAWNKDLLHASWVHLLLASSFAQVYLIGPWLSKKLNKSETGKKIAKAFNGIYSGFLFGLGLHISGMVNVTKTIGFLALPTGKHFDPSLMLIMVFAVLPNIFVWKKIDKPLLEDEFHCANSTEIPTKFVIGNAIFGLGWGLLGVCPGPGLLDAVYFPQFLGWLASFVTGQYIGGQL</sequence>
<feature type="transmembrane region" description="Helical" evidence="8">
    <location>
        <begin position="164"/>
        <end position="184"/>
    </location>
</feature>
<dbReference type="AlphaFoldDB" id="A0A0H5C343"/>
<dbReference type="Proteomes" id="UP000038830">
    <property type="component" value="Unassembled WGS sequence"/>
</dbReference>
<organism evidence="9 10">
    <name type="scientific">Cyberlindnera jadinii (strain ATCC 18201 / CBS 1600 / BCRC 20928 / JCM 3617 / NBRC 0987 / NRRL Y-1542)</name>
    <name type="common">Torula yeast</name>
    <name type="synonym">Candida utilis</name>
    <dbReference type="NCBI Taxonomy" id="983966"/>
    <lineage>
        <taxon>Eukaryota</taxon>
        <taxon>Fungi</taxon>
        <taxon>Dikarya</taxon>
        <taxon>Ascomycota</taxon>
        <taxon>Saccharomycotina</taxon>
        <taxon>Saccharomycetes</taxon>
        <taxon>Phaffomycetales</taxon>
        <taxon>Phaffomycetaceae</taxon>
        <taxon>Cyberlindnera</taxon>
    </lineage>
</organism>
<keyword evidence="3" id="KW-1003">Cell membrane</keyword>
<feature type="transmembrane region" description="Helical" evidence="8">
    <location>
        <begin position="122"/>
        <end position="144"/>
    </location>
</feature>
<keyword evidence="7 8" id="KW-0472">Membrane</keyword>
<dbReference type="PANTHER" id="PTHR30574:SF1">
    <property type="entry name" value="SULPHUR TRANSPORT DOMAIN-CONTAINING PROTEIN"/>
    <property type="match status" value="1"/>
</dbReference>
<evidence type="ECO:0000256" key="8">
    <source>
        <dbReference type="SAM" id="Phobius"/>
    </source>
</evidence>
<keyword evidence="4" id="KW-0997">Cell inner membrane</keyword>
<evidence type="ECO:0000256" key="2">
    <source>
        <dbReference type="ARBA" id="ARBA00022448"/>
    </source>
</evidence>
<evidence type="ECO:0000256" key="5">
    <source>
        <dbReference type="ARBA" id="ARBA00022692"/>
    </source>
</evidence>
<evidence type="ECO:0008006" key="11">
    <source>
        <dbReference type="Google" id="ProtNLM"/>
    </source>
</evidence>
<accession>A0A0H5C343</accession>
<evidence type="ECO:0000256" key="1">
    <source>
        <dbReference type="ARBA" id="ARBA00004429"/>
    </source>
</evidence>
<proteinExistence type="predicted"/>
<feature type="transmembrane region" description="Helical" evidence="8">
    <location>
        <begin position="239"/>
        <end position="258"/>
    </location>
</feature>
<evidence type="ECO:0000313" key="10">
    <source>
        <dbReference type="Proteomes" id="UP000038830"/>
    </source>
</evidence>
<keyword evidence="2" id="KW-0813">Transport</keyword>
<keyword evidence="5 8" id="KW-0812">Transmembrane</keyword>
<name>A0A0H5C343_CYBJN</name>
<evidence type="ECO:0000256" key="3">
    <source>
        <dbReference type="ARBA" id="ARBA00022475"/>
    </source>
</evidence>
<dbReference type="InterPro" id="IPR007272">
    <property type="entry name" value="Sulf_transp_TsuA/YedE"/>
</dbReference>
<evidence type="ECO:0000256" key="6">
    <source>
        <dbReference type="ARBA" id="ARBA00022989"/>
    </source>
</evidence>
<evidence type="ECO:0000313" key="9">
    <source>
        <dbReference type="EMBL" id="CEP22077.1"/>
    </source>
</evidence>
<comment type="subcellular location">
    <subcellularLocation>
        <location evidence="1">Cell inner membrane</location>
        <topology evidence="1">Multi-pass membrane protein</topology>
    </subcellularLocation>
</comment>
<feature type="transmembrane region" description="Helical" evidence="8">
    <location>
        <begin position="279"/>
        <end position="300"/>
    </location>
</feature>